<keyword evidence="2" id="KW-0963">Cytoplasm</keyword>
<dbReference type="PANTHER" id="PTHR14920:SF0">
    <property type="entry name" value="WD REPEAT DOMAIN 19"/>
    <property type="match status" value="1"/>
</dbReference>
<keyword evidence="6" id="KW-0969">Cilium</keyword>
<sequence>MCEQYQRALKHFLRCPVSVDDSQALDLAIETVGSAKDEVLTHQLIDFLMGEADGIPKDAKYLFRLYMALNQYREAARTAVIIAREEQIAGNYRNGHDVLFSMCRELHKQKIKIPAEMANNLMILHSYILVKMHVKKGDHLKGARMLIRVANNISKFPSHVVPILTSTVIECHRSGLRNSSFSYAAMLMRPEYRNKIDAKYKKKIEAIVRKPDKSEQDETTSPCPYCKTELEDTELTCHDCKNSIPFCIVTGRHMIKDNWTVCPECDFPALYSEFKTLLEDDEICPMCSERIKPGSLKKIENVKPYLSPEETEEQ</sequence>
<evidence type="ECO:0000313" key="10">
    <source>
        <dbReference type="EMBL" id="PIK45839.1"/>
    </source>
</evidence>
<dbReference type="Proteomes" id="UP000230750">
    <property type="component" value="Unassembled WGS sequence"/>
</dbReference>
<evidence type="ECO:0000256" key="1">
    <source>
        <dbReference type="ARBA" id="ARBA00004120"/>
    </source>
</evidence>
<keyword evidence="4" id="KW-0677">Repeat</keyword>
<dbReference type="Pfam" id="PF23145">
    <property type="entry name" value="Zf_2nd_IFT121"/>
    <property type="match status" value="1"/>
</dbReference>
<organism evidence="10 11">
    <name type="scientific">Stichopus japonicus</name>
    <name type="common">Sea cucumber</name>
    <dbReference type="NCBI Taxonomy" id="307972"/>
    <lineage>
        <taxon>Eukaryota</taxon>
        <taxon>Metazoa</taxon>
        <taxon>Echinodermata</taxon>
        <taxon>Eleutherozoa</taxon>
        <taxon>Echinozoa</taxon>
        <taxon>Holothuroidea</taxon>
        <taxon>Aspidochirotacea</taxon>
        <taxon>Aspidochirotida</taxon>
        <taxon>Stichopodidae</taxon>
        <taxon>Apostichopus</taxon>
    </lineage>
</organism>
<evidence type="ECO:0000256" key="2">
    <source>
        <dbReference type="ARBA" id="ARBA00022490"/>
    </source>
</evidence>
<evidence type="ECO:0000256" key="6">
    <source>
        <dbReference type="ARBA" id="ARBA00023069"/>
    </source>
</evidence>
<evidence type="ECO:0000256" key="7">
    <source>
        <dbReference type="ARBA" id="ARBA00023212"/>
    </source>
</evidence>
<dbReference type="GO" id="GO:0060271">
    <property type="term" value="P:cilium assembly"/>
    <property type="evidence" value="ECO:0007669"/>
    <property type="project" value="TreeGrafter"/>
</dbReference>
<reference evidence="10 11" key="1">
    <citation type="journal article" date="2017" name="PLoS Biol.">
        <title>The sea cucumber genome provides insights into morphological evolution and visceral regeneration.</title>
        <authorList>
            <person name="Zhang X."/>
            <person name="Sun L."/>
            <person name="Yuan J."/>
            <person name="Sun Y."/>
            <person name="Gao Y."/>
            <person name="Zhang L."/>
            <person name="Li S."/>
            <person name="Dai H."/>
            <person name="Hamel J.F."/>
            <person name="Liu C."/>
            <person name="Yu Y."/>
            <person name="Liu S."/>
            <person name="Lin W."/>
            <person name="Guo K."/>
            <person name="Jin S."/>
            <person name="Xu P."/>
            <person name="Storey K.B."/>
            <person name="Huan P."/>
            <person name="Zhang T."/>
            <person name="Zhou Y."/>
            <person name="Zhang J."/>
            <person name="Lin C."/>
            <person name="Li X."/>
            <person name="Xing L."/>
            <person name="Huo D."/>
            <person name="Sun M."/>
            <person name="Wang L."/>
            <person name="Mercier A."/>
            <person name="Li F."/>
            <person name="Yang H."/>
            <person name="Xiang J."/>
        </authorList>
    </citation>
    <scope>NUCLEOTIDE SEQUENCE [LARGE SCALE GENOMIC DNA]</scope>
    <source>
        <strain evidence="10">Shaxun</strain>
        <tissue evidence="10">Muscle</tissue>
    </source>
</reference>
<dbReference type="AlphaFoldDB" id="A0A2G8KD03"/>
<keyword evidence="8" id="KW-0966">Cell projection</keyword>
<comment type="caution">
    <text evidence="10">The sequence shown here is derived from an EMBL/GenBank/DDBJ whole genome shotgun (WGS) entry which is preliminary data.</text>
</comment>
<dbReference type="OrthoDB" id="10250638at2759"/>
<evidence type="ECO:0000256" key="3">
    <source>
        <dbReference type="ARBA" id="ARBA00022574"/>
    </source>
</evidence>
<comment type="subcellular location">
    <subcellularLocation>
        <location evidence="1">Cytoplasm</location>
        <location evidence="1">Cytoskeleton</location>
        <location evidence="1">Cilium basal body</location>
    </subcellularLocation>
</comment>
<dbReference type="InterPro" id="IPR056170">
    <property type="entry name" value="Znf_IFT121-like"/>
</dbReference>
<dbReference type="PANTHER" id="PTHR14920">
    <property type="entry name" value="OSMOTIC AVOIDANCE ABNORMAL PROTEIN 1/WD REPEAT MEMBRANE PROTEIN"/>
    <property type="match status" value="1"/>
</dbReference>
<evidence type="ECO:0000259" key="9">
    <source>
        <dbReference type="Pfam" id="PF23145"/>
    </source>
</evidence>
<keyword evidence="3" id="KW-0853">WD repeat</keyword>
<dbReference type="EMBL" id="MRZV01000682">
    <property type="protein sequence ID" value="PIK45839.1"/>
    <property type="molecule type" value="Genomic_DNA"/>
</dbReference>
<dbReference type="Pfam" id="PF23146">
    <property type="entry name" value="Zf_IFT144_1st"/>
    <property type="match status" value="1"/>
</dbReference>
<protein>
    <submittedName>
        <fullName evidence="10">Putative WD repeat-containing protein 19 isoform X2</fullName>
    </submittedName>
</protein>
<evidence type="ECO:0000256" key="4">
    <source>
        <dbReference type="ARBA" id="ARBA00022737"/>
    </source>
</evidence>
<dbReference type="GO" id="GO:0035721">
    <property type="term" value="P:intraciliary retrograde transport"/>
    <property type="evidence" value="ECO:0007669"/>
    <property type="project" value="InterPro"/>
</dbReference>
<keyword evidence="5" id="KW-0970">Cilium biogenesis/degradation</keyword>
<evidence type="ECO:0000256" key="8">
    <source>
        <dbReference type="ARBA" id="ARBA00023273"/>
    </source>
</evidence>
<proteinExistence type="predicted"/>
<keyword evidence="7" id="KW-0206">Cytoskeleton</keyword>
<accession>A0A2G8KD03</accession>
<gene>
    <name evidence="10" type="ORF">BSL78_17285</name>
</gene>
<evidence type="ECO:0000256" key="5">
    <source>
        <dbReference type="ARBA" id="ARBA00022794"/>
    </source>
</evidence>
<dbReference type="InterPro" id="IPR040379">
    <property type="entry name" value="WDR19/dyf-2"/>
</dbReference>
<evidence type="ECO:0000313" key="11">
    <source>
        <dbReference type="Proteomes" id="UP000230750"/>
    </source>
</evidence>
<dbReference type="GO" id="GO:0005929">
    <property type="term" value="C:cilium"/>
    <property type="evidence" value="ECO:0007669"/>
    <property type="project" value="TreeGrafter"/>
</dbReference>
<dbReference type="GO" id="GO:0030991">
    <property type="term" value="C:intraciliary transport particle A"/>
    <property type="evidence" value="ECO:0007669"/>
    <property type="project" value="TreeGrafter"/>
</dbReference>
<keyword evidence="11" id="KW-1185">Reference proteome</keyword>
<name>A0A2G8KD03_STIJA</name>
<feature type="domain" description="IFT121-like zinc finger" evidence="9">
    <location>
        <begin position="245"/>
        <end position="291"/>
    </location>
</feature>
<dbReference type="STRING" id="307972.A0A2G8KD03"/>